<dbReference type="InterPro" id="IPR036779">
    <property type="entry name" value="LysM_dom_sf"/>
</dbReference>
<evidence type="ECO:0000256" key="1">
    <source>
        <dbReference type="SAM" id="Coils"/>
    </source>
</evidence>
<dbReference type="CDD" id="cd00118">
    <property type="entry name" value="LysM"/>
    <property type="match status" value="1"/>
</dbReference>
<dbReference type="SUPFAM" id="SSF54106">
    <property type="entry name" value="LysM domain"/>
    <property type="match status" value="1"/>
</dbReference>
<dbReference type="SMART" id="SM00257">
    <property type="entry name" value="LysM"/>
    <property type="match status" value="1"/>
</dbReference>
<evidence type="ECO:0000313" key="3">
    <source>
        <dbReference type="EMBL" id="WZF88385.1"/>
    </source>
</evidence>
<feature type="domain" description="LysM" evidence="2">
    <location>
        <begin position="2"/>
        <end position="47"/>
    </location>
</feature>
<proteinExistence type="predicted"/>
<reference evidence="3 4" key="1">
    <citation type="submission" date="2022-07" db="EMBL/GenBank/DDBJ databases">
        <title>A copper resistant bacterium isolated from sediment samples of deep sea hydrothermal areas.</title>
        <authorList>
            <person name="Zeng X."/>
        </authorList>
    </citation>
    <scope>NUCLEOTIDE SEQUENCE [LARGE SCALE GENOMIC DNA]</scope>
    <source>
        <strain evidence="4">CuT 6</strain>
    </source>
</reference>
<evidence type="ECO:0000259" key="2">
    <source>
        <dbReference type="PROSITE" id="PS51782"/>
    </source>
</evidence>
<dbReference type="RefSeq" id="WP_117619891.1">
    <property type="nucleotide sequence ID" value="NZ_CP101118.1"/>
</dbReference>
<dbReference type="Proteomes" id="UP001475781">
    <property type="component" value="Chromosome"/>
</dbReference>
<dbReference type="Pfam" id="PF01476">
    <property type="entry name" value="LysM"/>
    <property type="match status" value="1"/>
</dbReference>
<dbReference type="EMBL" id="CP101118">
    <property type="protein sequence ID" value="WZF88385.1"/>
    <property type="molecule type" value="Genomic_DNA"/>
</dbReference>
<feature type="coiled-coil region" evidence="1">
    <location>
        <begin position="159"/>
        <end position="193"/>
    </location>
</feature>
<dbReference type="PROSITE" id="PS51782">
    <property type="entry name" value="LYSM"/>
    <property type="match status" value="1"/>
</dbReference>
<sequence length="904" mass="101596">MPQHKVQSGETLSGIASRYEVSLDEIKAENPIIQDVNHIEAGWNLTVPDNPATRNALPPAQSANDDTKDDLECSQCSIECEALVHVTGEEDVLYALTRTQLRDLHREIETLNEPLIELKAAEEGPKAEIPAAREKAWNRLRKLGALPKPEHSSTAKELLRDYEARWKRERQRLEHQRRRAKRIEYEINQIRNQILFPASQRNLTDARDQLSVKVFTTLCAELEATLPGVKAKVEAHELIADASKQDLSAIDERLKFLRAALEAEIQYRMVESADDADSQEARQLRYEADELKNYTRWPDFIAESDIQSLVEKQKRLNELDGELIPYMDYVSDYAAKVSWVVRLWNVIHHEEVEKHRQEQQERRDLIVDIGKTLRGLVETSPPSAVDVLAKPNVSSMKARPLIELKHTGGAGYRYARQEVLNQLRSNWKPLKASDVRAVMNAADFERAWGEAKDSLKNNRSLKVKFAEWKSKEDNFFNQLEIELFKKEASTKDGRFAASAEAQMFRFAAQCSLEANYDPQKGEAYIGTQMQGAYSLLQGEATFAARIPDETGAKVILEYENHQGNQIKLHCGYFRADAEYRIQGFAGACVSLAANAKVSSAPGQVGISGETNGEAFAGATVSNEARFGVKWKAAYQEVADHQGSGEGSSSRSTEITEDQKALGSEFRSLLDVKPEIAISAGIGAGFDYKVFLERDTLYMALNGRLVVGAGGGGGIAAELNGKQIWELGKFVRWSLERSDFRFLDWIDEGAFKQITLFLKAFVLTKSDFEEFVSQGAERIEKFWADLSTANSRVRDVAKAVISNNDVARLPPLAKAELLEILMEDSSAFFGFEDPYRSIADEASMKILETVTMHRELVEILKRIGNEGKKGGFHDLKTNYARLIARRLLRSPQSEKAERWLSGVLS</sequence>
<accession>A0ABZ2W1C4</accession>
<organism evidence="3 4">
    <name type="scientific">Marinobacter metalliresistant</name>
    <dbReference type="NCBI Taxonomy" id="2961995"/>
    <lineage>
        <taxon>Bacteria</taxon>
        <taxon>Pseudomonadati</taxon>
        <taxon>Pseudomonadota</taxon>
        <taxon>Gammaproteobacteria</taxon>
        <taxon>Pseudomonadales</taxon>
        <taxon>Marinobacteraceae</taxon>
        <taxon>Marinobacter</taxon>
    </lineage>
</organism>
<keyword evidence="4" id="KW-1185">Reference proteome</keyword>
<name>A0ABZ2W1C4_9GAMM</name>
<dbReference type="InterPro" id="IPR018392">
    <property type="entry name" value="LysM"/>
</dbReference>
<keyword evidence="1" id="KW-0175">Coiled coil</keyword>
<dbReference type="Gene3D" id="3.10.350.10">
    <property type="entry name" value="LysM domain"/>
    <property type="match status" value="1"/>
</dbReference>
<evidence type="ECO:0000313" key="4">
    <source>
        <dbReference type="Proteomes" id="UP001475781"/>
    </source>
</evidence>
<protein>
    <submittedName>
        <fullName evidence="3">LysM peptidoglycan-binding domain-containing protein</fullName>
    </submittedName>
</protein>
<gene>
    <name evidence="3" type="ORF">NLK58_19075</name>
</gene>